<evidence type="ECO:0000313" key="2">
    <source>
        <dbReference type="Proteomes" id="UP000031726"/>
    </source>
</evidence>
<accession>A0A0B5A6T7</accession>
<organism evidence="1 2">
    <name type="scientific">Achromobacter phage 83-24</name>
    <dbReference type="NCBI Taxonomy" id="1589747"/>
    <lineage>
        <taxon>Viruses</taxon>
        <taxon>Duplodnaviria</taxon>
        <taxon>Heunggongvirae</taxon>
        <taxon>Uroviricota</taxon>
        <taxon>Caudoviricetes</taxon>
        <taxon>Steinhofvirus</taxon>
        <taxon>Steinhofvirus sv8324</taxon>
    </lineage>
</organism>
<keyword evidence="2" id="KW-1185">Reference proteome</keyword>
<sequence length="177" mass="20025">MSWEQAMKEAYASSPVDEVPLDTLELRHSEFVDEFGEPTAIRVVQGYEDQTLGLEADAPLDGGQMVKFTACRFSIVLPRMEENAIPELQITISNVSREITKHLEAAIAVLEPIALTYRPYLSTVPEAPQMDPPIHLTLKKVKVDIFQVTGTASLEDVHNWPFPFRKYMPDEWPGLKR</sequence>
<proteinExistence type="predicted"/>
<dbReference type="GeneID" id="26628929"/>
<dbReference type="InterPro" id="IPR014974">
    <property type="entry name" value="DUF1833"/>
</dbReference>
<gene>
    <name evidence="1" type="ORF">JWAP_00023</name>
</gene>
<reference evidence="1 2" key="1">
    <citation type="submission" date="2014-11" db="EMBL/GenBank/DDBJ databases">
        <title>Characterization and genome comparisons of three Achromobacter phages of the Siphoviridae family.</title>
        <authorList>
            <person name="Dreiseikelmann B."/>
            <person name="Bunk B."/>
            <person name="Rohde M."/>
            <person name="Wittmann J."/>
        </authorList>
    </citation>
    <scope>NUCLEOTIDE SEQUENCE [LARGE SCALE GENOMIC DNA]</scope>
</reference>
<dbReference type="Pfam" id="PF08875">
    <property type="entry name" value="DUF1833"/>
    <property type="match status" value="1"/>
</dbReference>
<dbReference type="OrthoDB" id="16721at10239"/>
<dbReference type="Proteomes" id="UP000031726">
    <property type="component" value="Segment"/>
</dbReference>
<evidence type="ECO:0000313" key="1">
    <source>
        <dbReference type="EMBL" id="AJD82856.1"/>
    </source>
</evidence>
<dbReference type="RefSeq" id="YP_009201757.1">
    <property type="nucleotide sequence ID" value="NC_028834.1"/>
</dbReference>
<protein>
    <submittedName>
        <fullName evidence="1">Uncharacterized protein</fullName>
    </submittedName>
</protein>
<dbReference type="EMBL" id="KP202970">
    <property type="protein sequence ID" value="AJD82856.1"/>
    <property type="molecule type" value="Genomic_DNA"/>
</dbReference>
<dbReference type="KEGG" id="vg:26628929"/>
<name>A0A0B5A6T7_9CAUD</name>